<dbReference type="GO" id="GO:0006139">
    <property type="term" value="P:nucleobase-containing compound metabolic process"/>
    <property type="evidence" value="ECO:0007669"/>
    <property type="project" value="InterPro"/>
</dbReference>
<dbReference type="InterPro" id="IPR012340">
    <property type="entry name" value="NA-bd_OB-fold"/>
</dbReference>
<dbReference type="InterPro" id="IPR044146">
    <property type="entry name" value="S1_Tex"/>
</dbReference>
<dbReference type="Pfam" id="PF12836">
    <property type="entry name" value="HHH_3"/>
    <property type="match status" value="1"/>
</dbReference>
<dbReference type="Gene3D" id="2.40.50.140">
    <property type="entry name" value="Nucleic acid-binding proteins"/>
    <property type="match status" value="1"/>
</dbReference>
<dbReference type="GO" id="GO:0003729">
    <property type="term" value="F:mRNA binding"/>
    <property type="evidence" value="ECO:0007669"/>
    <property type="project" value="TreeGrafter"/>
</dbReference>
<dbReference type="Pfam" id="PF22706">
    <property type="entry name" value="Tex_central_region"/>
    <property type="match status" value="1"/>
</dbReference>
<dbReference type="Pfam" id="PF00575">
    <property type="entry name" value="S1"/>
    <property type="match status" value="1"/>
</dbReference>
<dbReference type="SMART" id="SM00316">
    <property type="entry name" value="S1"/>
    <property type="match status" value="1"/>
</dbReference>
<dbReference type="SUPFAM" id="SSF158832">
    <property type="entry name" value="Tex N-terminal region-like"/>
    <property type="match status" value="1"/>
</dbReference>
<feature type="domain" description="S1 motif" evidence="2">
    <location>
        <begin position="639"/>
        <end position="708"/>
    </location>
</feature>
<feature type="region of interest" description="Disordered" evidence="1">
    <location>
        <begin position="709"/>
        <end position="765"/>
    </location>
</feature>
<name>A0A1H7WGX4_9BACT</name>
<dbReference type="InterPro" id="IPR023319">
    <property type="entry name" value="Tex-like_HTH_dom_sf"/>
</dbReference>
<dbReference type="InterPro" id="IPR018974">
    <property type="entry name" value="Tex-like_N"/>
</dbReference>
<feature type="compositionally biased region" description="Basic and acidic residues" evidence="1">
    <location>
        <begin position="710"/>
        <end position="747"/>
    </location>
</feature>
<dbReference type="InterPro" id="IPR032639">
    <property type="entry name" value="Tex_YqgF"/>
</dbReference>
<dbReference type="InterPro" id="IPR010994">
    <property type="entry name" value="RuvA_2-like"/>
</dbReference>
<dbReference type="Gene3D" id="1.10.10.650">
    <property type="entry name" value="RuvA domain 2-like"/>
    <property type="match status" value="1"/>
</dbReference>
<dbReference type="SUPFAM" id="SSF47781">
    <property type="entry name" value="RuvA domain 2-like"/>
    <property type="match status" value="2"/>
</dbReference>
<dbReference type="Gene3D" id="1.10.150.310">
    <property type="entry name" value="Tex RuvX-like domain-like"/>
    <property type="match status" value="1"/>
</dbReference>
<dbReference type="FunFam" id="1.10.10.650:FF:000001">
    <property type="entry name" value="S1 RNA-binding domain 1"/>
    <property type="match status" value="1"/>
</dbReference>
<dbReference type="Pfam" id="PF16921">
    <property type="entry name" value="Tex_YqgF"/>
    <property type="match status" value="1"/>
</dbReference>
<dbReference type="PANTHER" id="PTHR10724">
    <property type="entry name" value="30S RIBOSOMAL PROTEIN S1"/>
    <property type="match status" value="1"/>
</dbReference>
<evidence type="ECO:0000256" key="1">
    <source>
        <dbReference type="SAM" id="MobiDB-lite"/>
    </source>
</evidence>
<dbReference type="InterPro" id="IPR012337">
    <property type="entry name" value="RNaseH-like_sf"/>
</dbReference>
<dbReference type="InterPro" id="IPR023323">
    <property type="entry name" value="Tex-like_dom_sf"/>
</dbReference>
<dbReference type="Pfam" id="PF17674">
    <property type="entry name" value="HHH_9"/>
    <property type="match status" value="1"/>
</dbReference>
<dbReference type="RefSeq" id="WP_093882857.1">
    <property type="nucleotide sequence ID" value="NZ_FOBS01000006.1"/>
</dbReference>
<dbReference type="Proteomes" id="UP000198744">
    <property type="component" value="Unassembled WGS sequence"/>
</dbReference>
<dbReference type="InterPro" id="IPR037027">
    <property type="entry name" value="YqgF/RNaseH-like_dom_sf"/>
</dbReference>
<accession>A0A1H7WGX4</accession>
<dbReference type="AlphaFoldDB" id="A0A1H7WGX4"/>
<dbReference type="CDD" id="cd05685">
    <property type="entry name" value="S1_Tex"/>
    <property type="match status" value="1"/>
</dbReference>
<dbReference type="Gene3D" id="1.10.3500.10">
    <property type="entry name" value="Tex N-terminal region-like"/>
    <property type="match status" value="1"/>
</dbReference>
<dbReference type="FunFam" id="3.30.420.140:FF:000001">
    <property type="entry name" value="RNA-binding transcriptional accessory protein"/>
    <property type="match status" value="1"/>
</dbReference>
<dbReference type="FunFam" id="2.40.50.140:FF:000051">
    <property type="entry name" value="RNA-binding transcriptional accessory protein"/>
    <property type="match status" value="1"/>
</dbReference>
<keyword evidence="4" id="KW-1185">Reference proteome</keyword>
<dbReference type="InterPro" id="IPR055179">
    <property type="entry name" value="Tex-like_central_region"/>
</dbReference>
<reference evidence="3 4" key="1">
    <citation type="submission" date="2016-10" db="EMBL/GenBank/DDBJ databases">
        <authorList>
            <person name="de Groot N.N."/>
        </authorList>
    </citation>
    <scope>NUCLEOTIDE SEQUENCE [LARGE SCALE GENOMIC DNA]</scope>
    <source>
        <strain evidence="3 4">DSM 8423</strain>
    </source>
</reference>
<dbReference type="Pfam" id="PF09371">
    <property type="entry name" value="Tex_N"/>
    <property type="match status" value="1"/>
</dbReference>
<dbReference type="InterPro" id="IPR006641">
    <property type="entry name" value="YqgF/RNaseH-like_dom"/>
</dbReference>
<dbReference type="STRING" id="43775.SAMN04489760_106162"/>
<dbReference type="GO" id="GO:0006412">
    <property type="term" value="P:translation"/>
    <property type="evidence" value="ECO:0007669"/>
    <property type="project" value="TreeGrafter"/>
</dbReference>
<dbReference type="InterPro" id="IPR003029">
    <property type="entry name" value="S1_domain"/>
</dbReference>
<organism evidence="3 4">
    <name type="scientific">Syntrophus gentianae</name>
    <dbReference type="NCBI Taxonomy" id="43775"/>
    <lineage>
        <taxon>Bacteria</taxon>
        <taxon>Pseudomonadati</taxon>
        <taxon>Thermodesulfobacteriota</taxon>
        <taxon>Syntrophia</taxon>
        <taxon>Syntrophales</taxon>
        <taxon>Syntrophaceae</taxon>
        <taxon>Syntrophus</taxon>
    </lineage>
</organism>
<dbReference type="PROSITE" id="PS50126">
    <property type="entry name" value="S1"/>
    <property type="match status" value="1"/>
</dbReference>
<evidence type="ECO:0000259" key="2">
    <source>
        <dbReference type="PROSITE" id="PS50126"/>
    </source>
</evidence>
<evidence type="ECO:0000313" key="3">
    <source>
        <dbReference type="EMBL" id="SEM20826.1"/>
    </source>
</evidence>
<dbReference type="InterPro" id="IPR041692">
    <property type="entry name" value="HHH_9"/>
</dbReference>
<dbReference type="OrthoDB" id="9804714at2"/>
<gene>
    <name evidence="3" type="ORF">SAMN04489760_106162</name>
</gene>
<dbReference type="FunFam" id="1.10.150.310:FF:000001">
    <property type="entry name" value="RNA-binding transcriptional accessory protein"/>
    <property type="match status" value="1"/>
</dbReference>
<evidence type="ECO:0000313" key="4">
    <source>
        <dbReference type="Proteomes" id="UP000198744"/>
    </source>
</evidence>
<dbReference type="EMBL" id="FOBS01000006">
    <property type="protein sequence ID" value="SEM20826.1"/>
    <property type="molecule type" value="Genomic_DNA"/>
</dbReference>
<dbReference type="PANTHER" id="PTHR10724:SF10">
    <property type="entry name" value="S1 RNA-BINDING DOMAIN-CONTAINING PROTEIN 1"/>
    <property type="match status" value="1"/>
</dbReference>
<dbReference type="GO" id="GO:0005737">
    <property type="term" value="C:cytoplasm"/>
    <property type="evidence" value="ECO:0007669"/>
    <property type="project" value="UniProtKB-ARBA"/>
</dbReference>
<dbReference type="SMART" id="SM00732">
    <property type="entry name" value="YqgFc"/>
    <property type="match status" value="1"/>
</dbReference>
<dbReference type="InterPro" id="IPR050437">
    <property type="entry name" value="Ribos_protein_bS1-like"/>
</dbReference>
<sequence>MNEFRYAKIAEELSITPVQVQATAKLLEEAATVPFIARYRKEITGSLDEVAITAIRDRLIKLEELESRREAIIKSLLERNLLNNELQAKITSAETLAILEDLYLPFRPKRRTRATIAREKGLEPLAEKIFVQDDMDLAAAAATCIDAEKGVASADEALTGARDIIAEWVNEDQDARARLRDLFFKKSTIRSHVLPGKEAGGIKYKDYYDWGEPVASARSHRILAMRRGEQEEFLALRILPPEETALAILENLFVRGTTASAGQVKLAVHDSYKRLLSGSMETEVRLAIKKRADEEAIRVFADNLRQLLLAPPLGQKSVLSIDPGLRTGCKLVCLDRQGKFLHFDVIYPLLSEKNRPDSAKTIWRLCSQFQIEAIAVGNGTGGRETEAFLKSIGLPEEIQIVMVNESGASVYSASKIAREEFPDHDITVRGAVSIGRRLMDPLAELVKIEPKAIGVGQYQHDVDQAELKKCLDDVVISCVNAVGVEVNTASAQLLSYVSGLGPSLAENIVKHRDDGGPFRSREALKKVRRLGPKAYEQAAGFLRIRDGRNPLDASAVHPESYPIVEKMAHDQGCSVSDLIHDKAVRNRIELKHYVTDKIGLPTLTDIMAELAKPGRDPRQQLETVTFAEGIEKISDLIPGMKLPGVVTNITAFGAFVDVGVHQDGLVHLSELADTFVKSPGEVVKLNQRVEVTVLAVDLERNRISLSMKKFPAENTDKPGKSKESDQKARNDKNRMKRADAKPAREAQKPFNNPFADFLHQRKKNG</sequence>
<dbReference type="GO" id="GO:0003735">
    <property type="term" value="F:structural constituent of ribosome"/>
    <property type="evidence" value="ECO:0007669"/>
    <property type="project" value="TreeGrafter"/>
</dbReference>
<proteinExistence type="predicted"/>
<dbReference type="Gene3D" id="3.30.420.140">
    <property type="entry name" value="YqgF/RNase H-like domain"/>
    <property type="match status" value="1"/>
</dbReference>
<dbReference type="SUPFAM" id="SSF50249">
    <property type="entry name" value="Nucleic acid-binding proteins"/>
    <property type="match status" value="1"/>
</dbReference>
<protein>
    <recommendedName>
        <fullName evidence="2">S1 motif domain-containing protein</fullName>
    </recommendedName>
</protein>
<dbReference type="SUPFAM" id="SSF53098">
    <property type="entry name" value="Ribonuclease H-like"/>
    <property type="match status" value="1"/>
</dbReference>